<dbReference type="PANTHER" id="PTHR43685:SF2">
    <property type="entry name" value="GLYCOSYLTRANSFERASE 2-LIKE DOMAIN-CONTAINING PROTEIN"/>
    <property type="match status" value="1"/>
</dbReference>
<protein>
    <submittedName>
        <fullName evidence="2">Glycosyltransferase family A protein</fullName>
        <ecNumber evidence="2">2.4.-.-</ecNumber>
    </submittedName>
</protein>
<dbReference type="EC" id="2.4.-.-" evidence="2"/>
<dbReference type="CDD" id="cd00761">
    <property type="entry name" value="Glyco_tranf_GTA_type"/>
    <property type="match status" value="1"/>
</dbReference>
<comment type="caution">
    <text evidence="2">The sequence shown here is derived from an EMBL/GenBank/DDBJ whole genome shotgun (WGS) entry which is preliminary data.</text>
</comment>
<dbReference type="PANTHER" id="PTHR43685">
    <property type="entry name" value="GLYCOSYLTRANSFERASE"/>
    <property type="match status" value="1"/>
</dbReference>
<dbReference type="GO" id="GO:0016757">
    <property type="term" value="F:glycosyltransferase activity"/>
    <property type="evidence" value="ECO:0007669"/>
    <property type="project" value="UniProtKB-KW"/>
</dbReference>
<keyword evidence="2" id="KW-0328">Glycosyltransferase</keyword>
<keyword evidence="2" id="KW-0808">Transferase</keyword>
<evidence type="ECO:0000259" key="1">
    <source>
        <dbReference type="Pfam" id="PF00535"/>
    </source>
</evidence>
<name>A0ABV2D7G2_9HYPH</name>
<feature type="domain" description="Glycosyltransferase 2-like" evidence="1">
    <location>
        <begin position="8"/>
        <end position="174"/>
    </location>
</feature>
<dbReference type="SUPFAM" id="SSF53448">
    <property type="entry name" value="Nucleotide-diphospho-sugar transferases"/>
    <property type="match status" value="1"/>
</dbReference>
<dbReference type="Pfam" id="PF00535">
    <property type="entry name" value="Glycos_transf_2"/>
    <property type="match status" value="1"/>
</dbReference>
<evidence type="ECO:0000313" key="2">
    <source>
        <dbReference type="EMBL" id="MET2825713.1"/>
    </source>
</evidence>
<gene>
    <name evidence="2" type="ORF">ABVQ20_01845</name>
</gene>
<dbReference type="Proteomes" id="UP001548832">
    <property type="component" value="Unassembled WGS sequence"/>
</dbReference>
<dbReference type="RefSeq" id="WP_354457797.1">
    <property type="nucleotide sequence ID" value="NZ_JBEWSZ010000001.1"/>
</dbReference>
<keyword evidence="3" id="KW-1185">Reference proteome</keyword>
<reference evidence="2 3" key="1">
    <citation type="submission" date="2024-06" db="EMBL/GenBank/DDBJ databases">
        <authorList>
            <person name="Kim D.-U."/>
        </authorList>
    </citation>
    <scope>NUCLEOTIDE SEQUENCE [LARGE SCALE GENOMIC DNA]</scope>
    <source>
        <strain evidence="2 3">KACC15460</strain>
    </source>
</reference>
<evidence type="ECO:0000313" key="3">
    <source>
        <dbReference type="Proteomes" id="UP001548832"/>
    </source>
</evidence>
<dbReference type="EMBL" id="JBEWSZ010000001">
    <property type="protein sequence ID" value="MET2825713.1"/>
    <property type="molecule type" value="Genomic_DNA"/>
</dbReference>
<accession>A0ABV2D7G2</accession>
<proteinExistence type="predicted"/>
<dbReference type="InterPro" id="IPR001173">
    <property type="entry name" value="Glyco_trans_2-like"/>
</dbReference>
<dbReference type="InterPro" id="IPR050834">
    <property type="entry name" value="Glycosyltransf_2"/>
</dbReference>
<dbReference type="Gene3D" id="3.90.550.10">
    <property type="entry name" value="Spore Coat Polysaccharide Biosynthesis Protein SpsA, Chain A"/>
    <property type="match status" value="1"/>
</dbReference>
<dbReference type="InterPro" id="IPR029044">
    <property type="entry name" value="Nucleotide-diphossugar_trans"/>
</dbReference>
<organism evidence="2 3">
    <name type="scientific">Mesorhizobium shangrilense</name>
    <dbReference type="NCBI Taxonomy" id="460060"/>
    <lineage>
        <taxon>Bacteria</taxon>
        <taxon>Pseudomonadati</taxon>
        <taxon>Pseudomonadota</taxon>
        <taxon>Alphaproteobacteria</taxon>
        <taxon>Hyphomicrobiales</taxon>
        <taxon>Phyllobacteriaceae</taxon>
        <taxon>Mesorhizobium</taxon>
    </lineage>
</organism>
<sequence>MAQSIAACIPLYNGQKFIRTSLKSVLGQSRQPDEVMVVDDGSTDNGADIAREITRGDDRIKVLTKQNGGQSSARNLAVKSCDSDLIAFLDQDDWWYPRHLETLEAATGSEPQVGPFGWVYSDLDEYSSDGHLVVREMIKRLGSEHPKRTIYSCLSQNMYVLPSASLISREAFEAVGGFDENLSGYEDDDLFLRLFRAGYTNTFVGEALSAWRIHSASASYSTRMAKSALIYADKLLDAFPDDIALARYYSRDLITPRFFHTAAGTYRMAGRKGSIELASDALALMDRLTPTMRFRLWLIMRTIRPLLGNRFSAKLASTDLAYGFVRRLAAI</sequence>